<dbReference type="InterPro" id="IPR026276">
    <property type="entry name" value="Baseplate_GpP"/>
</dbReference>
<proteinExistence type="predicted"/>
<evidence type="ECO:0000259" key="3">
    <source>
        <dbReference type="Pfam" id="PF22255"/>
    </source>
</evidence>
<evidence type="ECO:0000313" key="4">
    <source>
        <dbReference type="EMBL" id="DAD95621.1"/>
    </source>
</evidence>
<evidence type="ECO:0000259" key="2">
    <source>
        <dbReference type="Pfam" id="PF21929"/>
    </source>
</evidence>
<name>A0A8S5NLD9_9CAUD</name>
<feature type="domain" description="Baseplate hub protein gp44/GpP-like second" evidence="3">
    <location>
        <begin position="100"/>
        <end position="174"/>
    </location>
</feature>
<reference evidence="4" key="1">
    <citation type="journal article" date="2021" name="Proc. Natl. Acad. Sci. U.S.A.">
        <title>A Catalog of Tens of Thousands of Viruses from Human Metagenomes Reveals Hidden Associations with Chronic Diseases.</title>
        <authorList>
            <person name="Tisza M.J."/>
            <person name="Buck C.B."/>
        </authorList>
    </citation>
    <scope>NUCLEOTIDE SEQUENCE</scope>
    <source>
        <strain evidence="4">CtQU013</strain>
    </source>
</reference>
<dbReference type="Gene3D" id="3.55.50.10">
    <property type="entry name" value="Baseplate protein-like domains"/>
    <property type="match status" value="1"/>
</dbReference>
<dbReference type="InterPro" id="IPR053982">
    <property type="entry name" value="Gp44/GpP-like_C"/>
</dbReference>
<sequence length="376" mass="40695">MEQTVVKLLIGGKEYRAWQLVSISSKLLSYARVFRVGFTRESAGTGIGIKIGDLVRVKIDDDLVLTGYVTKTNFSYSEKGIELSIEGASKTVDLAEGYMAVKSVKQFTNLTVSQTLQLLAKPYGVSVVRQKAGKDPKASVAIAATDSIKKILDGVVKKHTLVITDNESGDLVMASPGGGGRTADSLELGKNVLSGDQTFDSSKLFSRYYVVGQQSNSGSTHPVSVNGAFRYAEDSLVQRPRYYVEKLSGSPTAADLQQRSVLLAEYRRGQAQALHYTVQGWRQSDGSLWKANRLCRVKDSILGVDAQYLITEVSFTKDSGGSKTQLTLMPPEAFVMMNESPDEAMAKKATKKAAAKTGSSRNYVKATVADAAWTGK</sequence>
<organism evidence="4">
    <name type="scientific">Siphoviridae sp. ctQU013</name>
    <dbReference type="NCBI Taxonomy" id="2826329"/>
    <lineage>
        <taxon>Viruses</taxon>
        <taxon>Duplodnaviria</taxon>
        <taxon>Heunggongvirae</taxon>
        <taxon>Uroviricota</taxon>
        <taxon>Caudoviricetes</taxon>
    </lineage>
</organism>
<dbReference type="EMBL" id="BK015198">
    <property type="protein sequence ID" value="DAD95621.1"/>
    <property type="molecule type" value="Genomic_DNA"/>
</dbReference>
<evidence type="ECO:0000259" key="1">
    <source>
        <dbReference type="Pfam" id="PF21683"/>
    </source>
</evidence>
<dbReference type="Pfam" id="PF21929">
    <property type="entry name" value="GpP_4th"/>
    <property type="match status" value="1"/>
</dbReference>
<dbReference type="InterPro" id="IPR049354">
    <property type="entry name" value="GpP-like_N"/>
</dbReference>
<dbReference type="InterPro" id="IPR023399">
    <property type="entry name" value="Baseplate-like_2-layer_sand"/>
</dbReference>
<dbReference type="Pfam" id="PF21683">
    <property type="entry name" value="GpP-like_1st"/>
    <property type="match status" value="1"/>
</dbReference>
<feature type="domain" description="Baseplate hub protein gp44/GpP-like C-terminal" evidence="2">
    <location>
        <begin position="266"/>
        <end position="335"/>
    </location>
</feature>
<dbReference type="PIRSF" id="PIRSF004440">
    <property type="entry name" value="GpP"/>
    <property type="match status" value="1"/>
</dbReference>
<accession>A0A8S5NLD9</accession>
<protein>
    <submittedName>
        <fullName evidence="4">43 kDa tail protein</fullName>
    </submittedName>
</protein>
<feature type="domain" description="Baseplate hub protein gp44-like N-terminal" evidence="1">
    <location>
        <begin position="6"/>
        <end position="87"/>
    </location>
</feature>
<dbReference type="Gene3D" id="3.30.1920.10">
    <property type="entry name" value="Baseplate protein-like domains - 2 layer sandwich fold"/>
    <property type="match status" value="1"/>
</dbReference>
<dbReference type="InterPro" id="IPR053981">
    <property type="entry name" value="Gp44/GpP-like_2nd"/>
</dbReference>
<dbReference type="Pfam" id="PF22255">
    <property type="entry name" value="Gp44-like_2nd"/>
    <property type="match status" value="1"/>
</dbReference>
<dbReference type="SUPFAM" id="SSF69279">
    <property type="entry name" value="Phage tail proteins"/>
    <property type="match status" value="2"/>
</dbReference>
<dbReference type="Gene3D" id="2.30.300.10">
    <property type="entry name" value="Baseplate protein-like domain - beta roll fold"/>
    <property type="match status" value="1"/>
</dbReference>